<dbReference type="Proteomes" id="UP000037035">
    <property type="component" value="Unassembled WGS sequence"/>
</dbReference>
<keyword evidence="1" id="KW-0472">Membrane</keyword>
<feature type="transmembrane region" description="Helical" evidence="1">
    <location>
        <begin position="309"/>
        <end position="340"/>
    </location>
</feature>
<name>A0A0L6UNT3_9BASI</name>
<dbReference type="AlphaFoldDB" id="A0A0L6UNT3"/>
<dbReference type="EMBL" id="LAVV01009668">
    <property type="protein sequence ID" value="KNZ50194.1"/>
    <property type="molecule type" value="Genomic_DNA"/>
</dbReference>
<feature type="transmembrane region" description="Helical" evidence="1">
    <location>
        <begin position="284"/>
        <end position="303"/>
    </location>
</feature>
<evidence type="ECO:0000313" key="2">
    <source>
        <dbReference type="EMBL" id="KNZ50194.1"/>
    </source>
</evidence>
<comment type="caution">
    <text evidence="2">The sequence shown here is derived from an EMBL/GenBank/DDBJ whole genome shotgun (WGS) entry which is preliminary data.</text>
</comment>
<sequence length="381" mass="44325">MFGLEMIITHISYALLVILHQYFNPHPLELWKLSSIRHHSASIGSITPDNPDHKSFTKPTQLSQPIKMCFLCFNHLIQLCSLALKGLDALVWVSWWGILEGPTNILCKPLLSFSSSEDEPLLLPLSPKPLFKSSKATALTQRSVRKQNMLKIIKLISSLGYSSKHCLDMLSTQHQAKLKPIYKRFVVGLQRISTELRTKLTKNQAQLVHKLQPTHNKYQLKYLFSLVTSKLKPLVLHLHFPDHPVPVWLLFKCLALLLICLIHKPEFNNPKIQQNQLITFIYKFMWTFYIVSLSTVTVLLILIEKCQKYFFSFIVIFCLEIHDYFIIIGYLYVSIIIFIFQNFMLRDHLEFNTSCTHIAPTKTTDKKKNYKQQEKKPLLCK</sequence>
<feature type="transmembrane region" description="Helical" evidence="1">
    <location>
        <begin position="245"/>
        <end position="263"/>
    </location>
</feature>
<keyword evidence="3" id="KW-1185">Reference proteome</keyword>
<gene>
    <name evidence="2" type="ORF">VP01_454g1</name>
</gene>
<protein>
    <submittedName>
        <fullName evidence="2">Putative signal peptide protein</fullName>
    </submittedName>
</protein>
<accession>A0A0L6UNT3</accession>
<keyword evidence="1" id="KW-0812">Transmembrane</keyword>
<keyword evidence="1" id="KW-1133">Transmembrane helix</keyword>
<evidence type="ECO:0000256" key="1">
    <source>
        <dbReference type="SAM" id="Phobius"/>
    </source>
</evidence>
<reference evidence="2 3" key="1">
    <citation type="submission" date="2015-08" db="EMBL/GenBank/DDBJ databases">
        <title>Next Generation Sequencing and Analysis of the Genome of Puccinia sorghi L Schw, the Causal Agent of Maize Common Rust.</title>
        <authorList>
            <person name="Rochi L."/>
            <person name="Burguener G."/>
            <person name="Darino M."/>
            <person name="Turjanski A."/>
            <person name="Kreff E."/>
            <person name="Dieguez M.J."/>
            <person name="Sacco F."/>
        </authorList>
    </citation>
    <scope>NUCLEOTIDE SEQUENCE [LARGE SCALE GENOMIC DNA]</scope>
    <source>
        <strain evidence="2 3">RO10H11247</strain>
    </source>
</reference>
<organism evidence="2 3">
    <name type="scientific">Puccinia sorghi</name>
    <dbReference type="NCBI Taxonomy" id="27349"/>
    <lineage>
        <taxon>Eukaryota</taxon>
        <taxon>Fungi</taxon>
        <taxon>Dikarya</taxon>
        <taxon>Basidiomycota</taxon>
        <taxon>Pucciniomycotina</taxon>
        <taxon>Pucciniomycetes</taxon>
        <taxon>Pucciniales</taxon>
        <taxon>Pucciniaceae</taxon>
        <taxon>Puccinia</taxon>
    </lineage>
</organism>
<dbReference type="VEuPathDB" id="FungiDB:VP01_454g1"/>
<proteinExistence type="predicted"/>
<evidence type="ECO:0000313" key="3">
    <source>
        <dbReference type="Proteomes" id="UP000037035"/>
    </source>
</evidence>